<keyword evidence="9 14" id="KW-0460">Magnesium</keyword>
<dbReference type="GO" id="GO:0008973">
    <property type="term" value="F:phosphopentomutase activity"/>
    <property type="evidence" value="ECO:0007669"/>
    <property type="project" value="TreeGrafter"/>
</dbReference>
<comment type="catalytic activity">
    <reaction evidence="1">
        <text>alpha-D-glucose 1-phosphate = alpha-D-glucose 6-phosphate</text>
        <dbReference type="Rhea" id="RHEA:23536"/>
        <dbReference type="ChEBI" id="CHEBI:58225"/>
        <dbReference type="ChEBI" id="CHEBI:58601"/>
        <dbReference type="EC" id="5.4.2.2"/>
    </reaction>
</comment>
<accession>A0A134AG18</accession>
<dbReference type="STRING" id="755172.HMPREF1863_01044"/>
<dbReference type="GO" id="GO:0004614">
    <property type="term" value="F:phosphoglucomutase activity"/>
    <property type="evidence" value="ECO:0007669"/>
    <property type="project" value="UniProtKB-EC"/>
</dbReference>
<evidence type="ECO:0000256" key="9">
    <source>
        <dbReference type="ARBA" id="ARBA00022842"/>
    </source>
</evidence>
<dbReference type="Pfam" id="PF00408">
    <property type="entry name" value="PGM_PMM_IV"/>
    <property type="match status" value="1"/>
</dbReference>
<dbReference type="Pfam" id="PF02880">
    <property type="entry name" value="PGM_PMM_III"/>
    <property type="match status" value="1"/>
</dbReference>
<keyword evidence="20" id="KW-1185">Reference proteome</keyword>
<dbReference type="Proteomes" id="UP000070442">
    <property type="component" value="Unassembled WGS sequence"/>
</dbReference>
<dbReference type="Gene3D" id="3.40.120.10">
    <property type="entry name" value="Alpha-D-Glucose-1,6-Bisphosphate, subunit A, domain 3"/>
    <property type="match status" value="3"/>
</dbReference>
<evidence type="ECO:0000256" key="12">
    <source>
        <dbReference type="ARBA" id="ARBA00041398"/>
    </source>
</evidence>
<keyword evidence="7" id="KW-0597">Phosphoprotein</keyword>
<dbReference type="GO" id="GO:0005975">
    <property type="term" value="P:carbohydrate metabolic process"/>
    <property type="evidence" value="ECO:0007669"/>
    <property type="project" value="InterPro"/>
</dbReference>
<evidence type="ECO:0000256" key="2">
    <source>
        <dbReference type="ARBA" id="ARBA00001946"/>
    </source>
</evidence>
<evidence type="ECO:0000256" key="10">
    <source>
        <dbReference type="ARBA" id="ARBA00023235"/>
    </source>
</evidence>
<evidence type="ECO:0000256" key="5">
    <source>
        <dbReference type="ARBA" id="ARBA00010231"/>
    </source>
</evidence>
<reference evidence="20" key="1">
    <citation type="submission" date="2016-01" db="EMBL/GenBank/DDBJ databases">
        <authorList>
            <person name="Mitreva M."/>
            <person name="Pepin K.H."/>
            <person name="Mihindukulasuriya K.A."/>
            <person name="Fulton R."/>
            <person name="Fronick C."/>
            <person name="O'Laughlin M."/>
            <person name="Miner T."/>
            <person name="Herter B."/>
            <person name="Rosa B.A."/>
            <person name="Cordes M."/>
            <person name="Tomlinson C."/>
            <person name="Wollam A."/>
            <person name="Palsikar V.B."/>
            <person name="Mardis E.R."/>
            <person name="Wilson R.K."/>
        </authorList>
    </citation>
    <scope>NUCLEOTIDE SEQUENCE [LARGE SCALE GENOMIC DNA]</scope>
    <source>
        <strain evidence="20">DNF00729</strain>
    </source>
</reference>
<evidence type="ECO:0000256" key="1">
    <source>
        <dbReference type="ARBA" id="ARBA00000443"/>
    </source>
</evidence>
<protein>
    <recommendedName>
        <fullName evidence="11">Phosphoglucomutase</fullName>
        <ecNumber evidence="6">5.4.2.2</ecNumber>
    </recommendedName>
    <alternativeName>
        <fullName evidence="13">Alpha-phosphoglucomutase</fullName>
    </alternativeName>
    <alternativeName>
        <fullName evidence="12">Glucose phosphomutase</fullName>
    </alternativeName>
</protein>
<feature type="domain" description="Alpha-D-phosphohexomutase alpha/beta/alpha" evidence="18">
    <location>
        <begin position="320"/>
        <end position="445"/>
    </location>
</feature>
<feature type="domain" description="Alpha-D-phosphohexomutase C-terminal" evidence="15">
    <location>
        <begin position="488"/>
        <end position="536"/>
    </location>
</feature>
<evidence type="ECO:0000259" key="16">
    <source>
        <dbReference type="Pfam" id="PF02878"/>
    </source>
</evidence>
<dbReference type="AlphaFoldDB" id="A0A134AG18"/>
<comment type="similarity">
    <text evidence="5 14">Belongs to the phosphohexose mutase family.</text>
</comment>
<name>A0A134AG18_9FIRM</name>
<dbReference type="PANTHER" id="PTHR45745:SF1">
    <property type="entry name" value="PHOSPHOGLUCOMUTASE 2B-RELATED"/>
    <property type="match status" value="1"/>
</dbReference>
<evidence type="ECO:0000313" key="19">
    <source>
        <dbReference type="EMBL" id="KXB66662.1"/>
    </source>
</evidence>
<sequence>MEIIDRIAMWQSLENVSPEDRKRLEAMSECEREESFYKELSFGTAGLRGKIGPGTNCMNEQVIARATRGLAEVINRRGDAAKKRGVAIGWDVRERSETFMKVAASMLASQGIHAYIYAGIRPTPMVSFAVRELNTQAGIMITASHNPREYNGYKVYWEEGSQIRDDMADEISDGIDQFDYNVWPEKSFEDYVREGLIHTIDEDVEEKYYRLTLSKTLEEDIDKNISIVYTPLNGVGNLPVRRVFETRGFSNVHLVEEQVAPDPTFKSVGYPNPEDLNAFKKSLELGEKIDSDILIATDPDCDRVAMMAKDAEGAFVPFSGNQIGALLIDYILSRRKALGTIPANGAMVQSIVSGDLTRVIAEYYGVDMYLSLTGFKNICAPANEWDRTKEHEFLFGFEESIGYVYGDHVRDKDGVVSSMMIAEMAAFYLKRGMRLPEVLDSLYKRHGYHGEKLLSFVREGQEGQEEIAAMMKDLREDPLTSVESLNVADIIDYKDGVDGIGASNVLEYHLDDGSRFSIRPSGTEPKIKLYIYTHDPSEQRAKEKIDWILNSVSRRLNLS</sequence>
<evidence type="ECO:0000256" key="11">
    <source>
        <dbReference type="ARBA" id="ARBA00039995"/>
    </source>
</evidence>
<dbReference type="InterPro" id="IPR005841">
    <property type="entry name" value="Alpha-D-phosphohexomutase_SF"/>
</dbReference>
<feature type="domain" description="Alpha-D-phosphohexomutase alpha/beta/alpha" evidence="16">
    <location>
        <begin position="41"/>
        <end position="177"/>
    </location>
</feature>
<keyword evidence="10" id="KW-0413">Isomerase</keyword>
<proteinExistence type="inferred from homology"/>
<evidence type="ECO:0000313" key="20">
    <source>
        <dbReference type="Proteomes" id="UP000070442"/>
    </source>
</evidence>
<evidence type="ECO:0000256" key="3">
    <source>
        <dbReference type="ARBA" id="ARBA00005164"/>
    </source>
</evidence>
<comment type="caution">
    <text evidence="19">The sequence shown here is derived from an EMBL/GenBank/DDBJ whole genome shotgun (WGS) entry which is preliminary data.</text>
</comment>
<comment type="cofactor">
    <cofactor evidence="2">
        <name>Mg(2+)</name>
        <dbReference type="ChEBI" id="CHEBI:18420"/>
    </cofactor>
</comment>
<dbReference type="SUPFAM" id="SSF53738">
    <property type="entry name" value="Phosphoglucomutase, first 3 domains"/>
    <property type="match status" value="3"/>
</dbReference>
<evidence type="ECO:0000256" key="8">
    <source>
        <dbReference type="ARBA" id="ARBA00022723"/>
    </source>
</evidence>
<comment type="pathway">
    <text evidence="3">Glycolipid metabolism; diglucosyl-diacylglycerol biosynthesis.</text>
</comment>
<feature type="domain" description="Alpha-D-phosphohexomutase alpha/beta/alpha" evidence="17">
    <location>
        <begin position="222"/>
        <end position="310"/>
    </location>
</feature>
<dbReference type="Pfam" id="PF02878">
    <property type="entry name" value="PGM_PMM_I"/>
    <property type="match status" value="1"/>
</dbReference>
<organism evidence="19 20">
    <name type="scientific">Aedoeadaptatus coxii</name>
    <dbReference type="NCBI Taxonomy" id="755172"/>
    <lineage>
        <taxon>Bacteria</taxon>
        <taxon>Bacillati</taxon>
        <taxon>Bacillota</taxon>
        <taxon>Tissierellia</taxon>
        <taxon>Tissierellales</taxon>
        <taxon>Peptoniphilaceae</taxon>
        <taxon>Aedoeadaptatus</taxon>
    </lineage>
</organism>
<evidence type="ECO:0000256" key="7">
    <source>
        <dbReference type="ARBA" id="ARBA00022553"/>
    </source>
</evidence>
<dbReference type="InterPro" id="IPR036900">
    <property type="entry name" value="A-D-PHexomutase_C_sf"/>
</dbReference>
<evidence type="ECO:0000256" key="6">
    <source>
        <dbReference type="ARBA" id="ARBA00012728"/>
    </source>
</evidence>
<dbReference type="InterPro" id="IPR005845">
    <property type="entry name" value="A-D-PHexomutase_a/b/a-II"/>
</dbReference>
<dbReference type="Pfam" id="PF02879">
    <property type="entry name" value="PGM_PMM_II"/>
    <property type="match status" value="1"/>
</dbReference>
<dbReference type="EMBL" id="LSDG01000027">
    <property type="protein sequence ID" value="KXB66662.1"/>
    <property type="molecule type" value="Genomic_DNA"/>
</dbReference>
<dbReference type="InterPro" id="IPR016066">
    <property type="entry name" value="A-D-PHexomutase_CS"/>
</dbReference>
<dbReference type="InterPro" id="IPR005844">
    <property type="entry name" value="A-D-PHexomutase_a/b/a-I"/>
</dbReference>
<dbReference type="PANTHER" id="PTHR45745">
    <property type="entry name" value="PHOSPHOMANNOMUTASE 45A"/>
    <property type="match status" value="1"/>
</dbReference>
<gene>
    <name evidence="19" type="ORF">HMPREF1863_01044</name>
</gene>
<evidence type="ECO:0000256" key="14">
    <source>
        <dbReference type="RuleBase" id="RU004326"/>
    </source>
</evidence>
<dbReference type="RefSeq" id="WP_068367942.1">
    <property type="nucleotide sequence ID" value="NZ_CAMQER010000016.1"/>
</dbReference>
<evidence type="ECO:0000259" key="17">
    <source>
        <dbReference type="Pfam" id="PF02879"/>
    </source>
</evidence>
<dbReference type="OrthoDB" id="9806956at2"/>
<dbReference type="PRINTS" id="PR00509">
    <property type="entry name" value="PGMPMM"/>
</dbReference>
<dbReference type="InterPro" id="IPR016055">
    <property type="entry name" value="A-D-PHexomutase_a/b/a-I/II/III"/>
</dbReference>
<evidence type="ECO:0000256" key="13">
    <source>
        <dbReference type="ARBA" id="ARBA00041467"/>
    </source>
</evidence>
<dbReference type="SUPFAM" id="SSF55957">
    <property type="entry name" value="Phosphoglucomutase, C-terminal domain"/>
    <property type="match status" value="1"/>
</dbReference>
<dbReference type="InterPro" id="IPR005846">
    <property type="entry name" value="A-D-PHexomutase_a/b/a-III"/>
</dbReference>
<dbReference type="Gene3D" id="3.30.310.50">
    <property type="entry name" value="Alpha-D-phosphohexomutase, C-terminal domain"/>
    <property type="match status" value="1"/>
</dbReference>
<comment type="pathway">
    <text evidence="4">Lipid metabolism.</text>
</comment>
<evidence type="ECO:0000256" key="4">
    <source>
        <dbReference type="ARBA" id="ARBA00005189"/>
    </source>
</evidence>
<dbReference type="CDD" id="cd05799">
    <property type="entry name" value="PGM2"/>
    <property type="match status" value="1"/>
</dbReference>
<dbReference type="GO" id="GO:0006166">
    <property type="term" value="P:purine ribonucleoside salvage"/>
    <property type="evidence" value="ECO:0007669"/>
    <property type="project" value="TreeGrafter"/>
</dbReference>
<evidence type="ECO:0000259" key="18">
    <source>
        <dbReference type="Pfam" id="PF02880"/>
    </source>
</evidence>
<keyword evidence="8 14" id="KW-0479">Metal-binding</keyword>
<dbReference type="InterPro" id="IPR005843">
    <property type="entry name" value="A-D-PHexomutase_C"/>
</dbReference>
<dbReference type="PROSITE" id="PS00710">
    <property type="entry name" value="PGM_PMM"/>
    <property type="match status" value="1"/>
</dbReference>
<evidence type="ECO:0000259" key="15">
    <source>
        <dbReference type="Pfam" id="PF00408"/>
    </source>
</evidence>
<dbReference type="PATRIC" id="fig|755172.3.peg.1003"/>
<dbReference type="EC" id="5.4.2.2" evidence="6"/>
<dbReference type="GO" id="GO:0000287">
    <property type="term" value="F:magnesium ion binding"/>
    <property type="evidence" value="ECO:0007669"/>
    <property type="project" value="InterPro"/>
</dbReference>